<evidence type="ECO:0000256" key="5">
    <source>
        <dbReference type="ARBA" id="ARBA00022840"/>
    </source>
</evidence>
<dbReference type="InterPro" id="IPR003439">
    <property type="entry name" value="ABC_transporter-like_ATP-bd"/>
</dbReference>
<dbReference type="Proteomes" id="UP001144280">
    <property type="component" value="Unassembled WGS sequence"/>
</dbReference>
<dbReference type="PROSITE" id="PS00211">
    <property type="entry name" value="ABC_TRANSPORTER_1"/>
    <property type="match status" value="1"/>
</dbReference>
<protein>
    <submittedName>
        <fullName evidence="8">ABC transporter</fullName>
    </submittedName>
</protein>
<keyword evidence="3" id="KW-0813">Transport</keyword>
<dbReference type="SMART" id="SM00382">
    <property type="entry name" value="AAA"/>
    <property type="match status" value="1"/>
</dbReference>
<dbReference type="Gene3D" id="3.40.50.300">
    <property type="entry name" value="P-loop containing nucleotide triphosphate hydrolases"/>
    <property type="match status" value="1"/>
</dbReference>
<dbReference type="PROSITE" id="PS50893">
    <property type="entry name" value="ABC_TRANSPORTER_2"/>
    <property type="match status" value="1"/>
</dbReference>
<comment type="subcellular location">
    <subcellularLocation>
        <location evidence="1">Cell membrane</location>
        <topology evidence="1">Peripheral membrane protein</topology>
    </subcellularLocation>
</comment>
<dbReference type="InterPro" id="IPR027417">
    <property type="entry name" value="P-loop_NTPase"/>
</dbReference>
<dbReference type="SUPFAM" id="SSF52540">
    <property type="entry name" value="P-loop containing nucleoside triphosphate hydrolases"/>
    <property type="match status" value="1"/>
</dbReference>
<evidence type="ECO:0000256" key="1">
    <source>
        <dbReference type="ARBA" id="ARBA00004202"/>
    </source>
</evidence>
<keyword evidence="9" id="KW-1185">Reference proteome</keyword>
<dbReference type="EMBL" id="BSDI01000017">
    <property type="protein sequence ID" value="GLH98569.1"/>
    <property type="molecule type" value="Genomic_DNA"/>
</dbReference>
<keyword evidence="6" id="KW-0046">Antibiotic resistance</keyword>
<feature type="domain" description="ABC transporter" evidence="7">
    <location>
        <begin position="10"/>
        <end position="235"/>
    </location>
</feature>
<evidence type="ECO:0000256" key="4">
    <source>
        <dbReference type="ARBA" id="ARBA00022741"/>
    </source>
</evidence>
<dbReference type="CDD" id="cd03230">
    <property type="entry name" value="ABC_DR_subfamily_A"/>
    <property type="match status" value="1"/>
</dbReference>
<evidence type="ECO:0000313" key="8">
    <source>
        <dbReference type="EMBL" id="GLH98569.1"/>
    </source>
</evidence>
<dbReference type="InterPro" id="IPR017871">
    <property type="entry name" value="ABC_transporter-like_CS"/>
</dbReference>
<organism evidence="8 9">
    <name type="scientific">Phytohabitans aurantiacus</name>
    <dbReference type="NCBI Taxonomy" id="3016789"/>
    <lineage>
        <taxon>Bacteria</taxon>
        <taxon>Bacillati</taxon>
        <taxon>Actinomycetota</taxon>
        <taxon>Actinomycetes</taxon>
        <taxon>Micromonosporales</taxon>
        <taxon>Micromonosporaceae</taxon>
    </lineage>
</organism>
<comment type="similarity">
    <text evidence="2">Belongs to the ABC transporter superfamily.</text>
</comment>
<keyword evidence="5" id="KW-0067">ATP-binding</keyword>
<dbReference type="InterPro" id="IPR050763">
    <property type="entry name" value="ABC_transporter_ATP-binding"/>
</dbReference>
<evidence type="ECO:0000256" key="6">
    <source>
        <dbReference type="ARBA" id="ARBA00023251"/>
    </source>
</evidence>
<evidence type="ECO:0000256" key="3">
    <source>
        <dbReference type="ARBA" id="ARBA00022448"/>
    </source>
</evidence>
<proteinExistence type="inferred from homology"/>
<dbReference type="PANTHER" id="PTHR42711:SF5">
    <property type="entry name" value="ABC TRANSPORTER ATP-BINDING PROTEIN NATA"/>
    <property type="match status" value="1"/>
</dbReference>
<dbReference type="PANTHER" id="PTHR42711">
    <property type="entry name" value="ABC TRANSPORTER ATP-BINDING PROTEIN"/>
    <property type="match status" value="1"/>
</dbReference>
<evidence type="ECO:0000256" key="2">
    <source>
        <dbReference type="ARBA" id="ARBA00005417"/>
    </source>
</evidence>
<dbReference type="InterPro" id="IPR003593">
    <property type="entry name" value="AAA+_ATPase"/>
</dbReference>
<reference evidence="8" key="1">
    <citation type="submission" date="2022-12" db="EMBL/GenBank/DDBJ databases">
        <title>New Phytohabitans aurantiacus sp. RD004123 nov., an actinomycete isolated from soil.</title>
        <authorList>
            <person name="Triningsih D.W."/>
            <person name="Harunari E."/>
            <person name="Igarashi Y."/>
        </authorList>
    </citation>
    <scope>NUCLEOTIDE SEQUENCE</scope>
    <source>
        <strain evidence="8">RD004123</strain>
    </source>
</reference>
<accession>A0ABQ5QWJ8</accession>
<evidence type="ECO:0000259" key="7">
    <source>
        <dbReference type="PROSITE" id="PS50893"/>
    </source>
</evidence>
<comment type="caution">
    <text evidence="8">The sequence shown here is derived from an EMBL/GenBank/DDBJ whole genome shotgun (WGS) entry which is preliminary data.</text>
</comment>
<name>A0ABQ5QWJ8_9ACTN</name>
<keyword evidence="4" id="KW-0547">Nucleotide-binding</keyword>
<evidence type="ECO:0000313" key="9">
    <source>
        <dbReference type="Proteomes" id="UP001144280"/>
    </source>
</evidence>
<dbReference type="Pfam" id="PF00005">
    <property type="entry name" value="ABC_tran"/>
    <property type="match status" value="1"/>
</dbReference>
<sequence length="311" mass="33897">MSGMSSDIAIHAEDLTKFYGSRRGVEGLTLDVKAGEVLGFLGPNGAGKTTTIRLLLDFLRPTRGDATILGLDPRRDKAALHRQIGYLPGELAFPGREKAADLLRFFAAARGGVAWSQVTALADRLELDLTRPIRTMSKGNKQKVGLVQAFMHQPALLILDEPTSGLDPLMQQEFLAMVADARADGQTVFMSSHVLAEVQQAADRVAIIRDGRLAALERVESLGRRAIRTVEIHFDDPVDAAEFTGLPGVSDVMVSGPILRCTVDGRLSPLIKAVARHEVIDLLSAEPDLEETFLSYYYTQPDQHTQIEGAR</sequence>
<gene>
    <name evidence="8" type="ORF">Pa4123_38440</name>
</gene>